<name>A0A2N5SS62_9BASI</name>
<dbReference type="AlphaFoldDB" id="A0A2N5SS62"/>
<organism evidence="1 2">
    <name type="scientific">Puccinia coronata f. sp. avenae</name>
    <dbReference type="NCBI Taxonomy" id="200324"/>
    <lineage>
        <taxon>Eukaryota</taxon>
        <taxon>Fungi</taxon>
        <taxon>Dikarya</taxon>
        <taxon>Basidiomycota</taxon>
        <taxon>Pucciniomycotina</taxon>
        <taxon>Pucciniomycetes</taxon>
        <taxon>Pucciniales</taxon>
        <taxon>Pucciniaceae</taxon>
        <taxon>Puccinia</taxon>
    </lineage>
</organism>
<dbReference type="Proteomes" id="UP000235388">
    <property type="component" value="Unassembled WGS sequence"/>
</dbReference>
<dbReference type="EMBL" id="PGCJ01000881">
    <property type="protein sequence ID" value="PLW16030.1"/>
    <property type="molecule type" value="Genomic_DNA"/>
</dbReference>
<keyword evidence="2" id="KW-1185">Reference proteome</keyword>
<gene>
    <name evidence="1" type="ORF">PCANC_18030</name>
</gene>
<reference evidence="1 2" key="1">
    <citation type="submission" date="2017-11" db="EMBL/GenBank/DDBJ databases">
        <title>De novo assembly and phasing of dikaryotic genomes from two isolates of Puccinia coronata f. sp. avenae, the causal agent of oat crown rust.</title>
        <authorList>
            <person name="Miller M.E."/>
            <person name="Zhang Y."/>
            <person name="Omidvar V."/>
            <person name="Sperschneider J."/>
            <person name="Schwessinger B."/>
            <person name="Raley C."/>
            <person name="Palmer J.M."/>
            <person name="Garnica D."/>
            <person name="Upadhyaya N."/>
            <person name="Rathjen J."/>
            <person name="Taylor J.M."/>
            <person name="Park R.F."/>
            <person name="Dodds P.N."/>
            <person name="Hirsch C.D."/>
            <person name="Kianian S.F."/>
            <person name="Figueroa M."/>
        </authorList>
    </citation>
    <scope>NUCLEOTIDE SEQUENCE [LARGE SCALE GENOMIC DNA]</scope>
    <source>
        <strain evidence="1">12NC29</strain>
    </source>
</reference>
<evidence type="ECO:0000313" key="2">
    <source>
        <dbReference type="Proteomes" id="UP000235388"/>
    </source>
</evidence>
<evidence type="ECO:0000313" key="1">
    <source>
        <dbReference type="EMBL" id="PLW16030.1"/>
    </source>
</evidence>
<dbReference type="PANTHER" id="PTHR33096:SF1">
    <property type="entry name" value="CXC1-LIKE CYSTEINE CLUSTER ASSOCIATED WITH KDZ TRANSPOSASES DOMAIN-CONTAINING PROTEIN"/>
    <property type="match status" value="1"/>
</dbReference>
<proteinExistence type="predicted"/>
<accession>A0A2N5SS62</accession>
<dbReference type="PANTHER" id="PTHR33096">
    <property type="entry name" value="CXC2 DOMAIN-CONTAINING PROTEIN"/>
    <property type="match status" value="1"/>
</dbReference>
<sequence>MPDIFPSRRRSHIPVKRSQAESAIILQRLQQLSNGMDPRTLINPTVATSTSTAPLPIINDLSVDQDAIMDNPSLQDDDFEDHNPSTWPSKNTGDTSIFDNVRAYHAEINQTQRSKSNQSNWEEIMPSLHGAYILLKEETKGWSIPDSFADLSEMFCDCSHHRYRRVDLIDLNSE</sequence>
<comment type="caution">
    <text evidence="1">The sequence shown here is derived from an EMBL/GenBank/DDBJ whole genome shotgun (WGS) entry which is preliminary data.</text>
</comment>
<protein>
    <submittedName>
        <fullName evidence="1">Uncharacterized protein</fullName>
    </submittedName>
</protein>